<comment type="caution">
    <text evidence="9">The sequence shown here is derived from an EMBL/GenBank/DDBJ whole genome shotgun (WGS) entry which is preliminary data.</text>
</comment>
<keyword evidence="3" id="KW-0813">Transport</keyword>
<accession>A0A8S4QB08</accession>
<sequence length="118" mass="13494">MSAKLHEAQEHCKAADKFLKTSFLKWKPDYDSAADEYSQAAQCYRIARDLQTSKDCYFKASELYKKNRAFFHAAKALENAIIVGKEMTPPDQVLLVFNNNHITVQDGRFSILFIIGTQ</sequence>
<dbReference type="Pfam" id="PF14938">
    <property type="entry name" value="SNAP"/>
    <property type="match status" value="1"/>
</dbReference>
<evidence type="ECO:0000256" key="5">
    <source>
        <dbReference type="ARBA" id="ARBA00022927"/>
    </source>
</evidence>
<gene>
    <name evidence="9" type="primary">jg5601</name>
    <name evidence="9" type="ORF">PAEG_LOCUS556</name>
</gene>
<dbReference type="Proteomes" id="UP000838756">
    <property type="component" value="Unassembled WGS sequence"/>
</dbReference>
<proteinExistence type="inferred from homology"/>
<evidence type="ECO:0000256" key="7">
    <source>
        <dbReference type="ARBA" id="ARBA00040047"/>
    </source>
</evidence>
<keyword evidence="5" id="KW-0653">Protein transport</keyword>
<dbReference type="Gene3D" id="1.25.40.10">
    <property type="entry name" value="Tetratricopeptide repeat domain"/>
    <property type="match status" value="1"/>
</dbReference>
<keyword evidence="4" id="KW-0931">ER-Golgi transport</keyword>
<dbReference type="OrthoDB" id="26569at2759"/>
<keyword evidence="10" id="KW-1185">Reference proteome</keyword>
<dbReference type="EMBL" id="CAKXAJ010001664">
    <property type="protein sequence ID" value="CAH2207939.1"/>
    <property type="molecule type" value="Genomic_DNA"/>
</dbReference>
<dbReference type="SUPFAM" id="SSF48452">
    <property type="entry name" value="TPR-like"/>
    <property type="match status" value="1"/>
</dbReference>
<dbReference type="GO" id="GO:0005774">
    <property type="term" value="C:vacuolar membrane"/>
    <property type="evidence" value="ECO:0007669"/>
    <property type="project" value="TreeGrafter"/>
</dbReference>
<evidence type="ECO:0000313" key="10">
    <source>
        <dbReference type="Proteomes" id="UP000838756"/>
    </source>
</evidence>
<evidence type="ECO:0000256" key="2">
    <source>
        <dbReference type="ARBA" id="ARBA00010050"/>
    </source>
</evidence>
<dbReference type="PANTHER" id="PTHR13768">
    <property type="entry name" value="SOLUBLE NSF ATTACHMENT PROTEIN SNAP"/>
    <property type="match status" value="1"/>
</dbReference>
<dbReference type="AlphaFoldDB" id="A0A8S4QB08"/>
<dbReference type="GO" id="GO:0006886">
    <property type="term" value="P:intracellular protein transport"/>
    <property type="evidence" value="ECO:0007669"/>
    <property type="project" value="InterPro"/>
</dbReference>
<evidence type="ECO:0000256" key="4">
    <source>
        <dbReference type="ARBA" id="ARBA00022892"/>
    </source>
</evidence>
<evidence type="ECO:0000256" key="1">
    <source>
        <dbReference type="ARBA" id="ARBA00004170"/>
    </source>
</evidence>
<protein>
    <recommendedName>
        <fullName evidence="7">Gamma-soluble NSF attachment protein</fullName>
    </recommendedName>
    <alternativeName>
        <fullName evidence="8">N-ethylmaleimide-sensitive factor attachment protein gamma</fullName>
    </alternativeName>
</protein>
<dbReference type="GO" id="GO:0019905">
    <property type="term" value="F:syntaxin binding"/>
    <property type="evidence" value="ECO:0007669"/>
    <property type="project" value="TreeGrafter"/>
</dbReference>
<evidence type="ECO:0000256" key="3">
    <source>
        <dbReference type="ARBA" id="ARBA00022448"/>
    </source>
</evidence>
<dbReference type="InterPro" id="IPR011990">
    <property type="entry name" value="TPR-like_helical_dom_sf"/>
</dbReference>
<evidence type="ECO:0000313" key="9">
    <source>
        <dbReference type="EMBL" id="CAH2207939.1"/>
    </source>
</evidence>
<evidence type="ECO:0000256" key="6">
    <source>
        <dbReference type="ARBA" id="ARBA00023136"/>
    </source>
</evidence>
<keyword evidence="6" id="KW-0472">Membrane</keyword>
<comment type="similarity">
    <text evidence="2">Belongs to the SNAP family.</text>
</comment>
<dbReference type="GO" id="GO:0031201">
    <property type="term" value="C:SNARE complex"/>
    <property type="evidence" value="ECO:0007669"/>
    <property type="project" value="TreeGrafter"/>
</dbReference>
<dbReference type="GO" id="GO:0016192">
    <property type="term" value="P:vesicle-mediated transport"/>
    <property type="evidence" value="ECO:0007669"/>
    <property type="project" value="UniProtKB-KW"/>
</dbReference>
<dbReference type="GO" id="GO:0005483">
    <property type="term" value="F:soluble NSF attachment protein activity"/>
    <property type="evidence" value="ECO:0007669"/>
    <property type="project" value="TreeGrafter"/>
</dbReference>
<comment type="subcellular location">
    <subcellularLocation>
        <location evidence="1">Membrane</location>
        <topology evidence="1">Peripheral membrane protein</topology>
    </subcellularLocation>
</comment>
<reference evidence="9" key="1">
    <citation type="submission" date="2022-03" db="EMBL/GenBank/DDBJ databases">
        <authorList>
            <person name="Lindestad O."/>
        </authorList>
    </citation>
    <scope>NUCLEOTIDE SEQUENCE</scope>
</reference>
<organism evidence="9 10">
    <name type="scientific">Pararge aegeria aegeria</name>
    <dbReference type="NCBI Taxonomy" id="348720"/>
    <lineage>
        <taxon>Eukaryota</taxon>
        <taxon>Metazoa</taxon>
        <taxon>Ecdysozoa</taxon>
        <taxon>Arthropoda</taxon>
        <taxon>Hexapoda</taxon>
        <taxon>Insecta</taxon>
        <taxon>Pterygota</taxon>
        <taxon>Neoptera</taxon>
        <taxon>Endopterygota</taxon>
        <taxon>Lepidoptera</taxon>
        <taxon>Glossata</taxon>
        <taxon>Ditrysia</taxon>
        <taxon>Papilionoidea</taxon>
        <taxon>Nymphalidae</taxon>
        <taxon>Satyrinae</taxon>
        <taxon>Satyrini</taxon>
        <taxon>Parargina</taxon>
        <taxon>Pararge</taxon>
    </lineage>
</organism>
<evidence type="ECO:0000256" key="8">
    <source>
        <dbReference type="ARBA" id="ARBA00042485"/>
    </source>
</evidence>
<dbReference type="PANTHER" id="PTHR13768:SF2">
    <property type="entry name" value="GAMMA-SOLUBLE NSF ATTACHMENT PROTEIN"/>
    <property type="match status" value="1"/>
</dbReference>
<dbReference type="InterPro" id="IPR000744">
    <property type="entry name" value="NSF_attach"/>
</dbReference>
<name>A0A8S4QB08_9NEOP</name>